<evidence type="ECO:0000259" key="9">
    <source>
        <dbReference type="PROSITE" id="PS50089"/>
    </source>
</evidence>
<organism evidence="10 11">
    <name type="scientific">Rehmannia glutinosa</name>
    <name type="common">Chinese foxglove</name>
    <dbReference type="NCBI Taxonomy" id="99300"/>
    <lineage>
        <taxon>Eukaryota</taxon>
        <taxon>Viridiplantae</taxon>
        <taxon>Streptophyta</taxon>
        <taxon>Embryophyta</taxon>
        <taxon>Tracheophyta</taxon>
        <taxon>Spermatophyta</taxon>
        <taxon>Magnoliopsida</taxon>
        <taxon>eudicotyledons</taxon>
        <taxon>Gunneridae</taxon>
        <taxon>Pentapetalae</taxon>
        <taxon>asterids</taxon>
        <taxon>lamiids</taxon>
        <taxon>Lamiales</taxon>
        <taxon>Orobanchaceae</taxon>
        <taxon>Rehmannieae</taxon>
        <taxon>Rehmannia</taxon>
    </lineage>
</organism>
<comment type="caution">
    <text evidence="10">The sequence shown here is derived from an EMBL/GenBank/DDBJ whole genome shotgun (WGS) entry which is preliminary data.</text>
</comment>
<evidence type="ECO:0000313" key="11">
    <source>
        <dbReference type="Proteomes" id="UP001318860"/>
    </source>
</evidence>
<evidence type="ECO:0000313" key="10">
    <source>
        <dbReference type="EMBL" id="KAK6123456.1"/>
    </source>
</evidence>
<dbReference type="PANTHER" id="PTHR22937">
    <property type="entry name" value="E3 UBIQUITIN-PROTEIN LIGASE RNF165"/>
    <property type="match status" value="1"/>
</dbReference>
<comment type="catalytic activity">
    <reaction evidence="1">
        <text>S-ubiquitinyl-[E2 ubiquitin-conjugating enzyme]-L-cysteine + [acceptor protein]-L-lysine = [E2 ubiquitin-conjugating enzyme]-L-cysteine + N(6)-ubiquitinyl-[acceptor protein]-L-lysine.</text>
        <dbReference type="EC" id="2.3.2.27"/>
    </reaction>
</comment>
<evidence type="ECO:0000256" key="6">
    <source>
        <dbReference type="ARBA" id="ARBA00022786"/>
    </source>
</evidence>
<dbReference type="EMBL" id="JABTTQ020002550">
    <property type="protein sequence ID" value="KAK6123456.1"/>
    <property type="molecule type" value="Genomic_DNA"/>
</dbReference>
<dbReference type="PROSITE" id="PS50089">
    <property type="entry name" value="ZF_RING_2"/>
    <property type="match status" value="1"/>
</dbReference>
<dbReference type="InterPro" id="IPR013083">
    <property type="entry name" value="Znf_RING/FYVE/PHD"/>
</dbReference>
<evidence type="ECO:0000256" key="2">
    <source>
        <dbReference type="ARBA" id="ARBA00012483"/>
    </source>
</evidence>
<keyword evidence="11" id="KW-1185">Reference proteome</keyword>
<keyword evidence="3" id="KW-0808">Transferase</keyword>
<evidence type="ECO:0000256" key="7">
    <source>
        <dbReference type="ARBA" id="ARBA00022833"/>
    </source>
</evidence>
<dbReference type="PANTHER" id="PTHR22937:SF163">
    <property type="entry name" value="RING-TYPE E3 UBIQUITIN TRANSFERASE"/>
    <property type="match status" value="1"/>
</dbReference>
<accession>A0ABR0ULX2</accession>
<feature type="domain" description="RING-type" evidence="9">
    <location>
        <begin position="53"/>
        <end position="100"/>
    </location>
</feature>
<keyword evidence="5 8" id="KW-0863">Zinc-finger</keyword>
<evidence type="ECO:0000256" key="8">
    <source>
        <dbReference type="PROSITE-ProRule" id="PRU00175"/>
    </source>
</evidence>
<evidence type="ECO:0000256" key="3">
    <source>
        <dbReference type="ARBA" id="ARBA00022679"/>
    </source>
</evidence>
<proteinExistence type="predicted"/>
<keyword evidence="4" id="KW-0479">Metal-binding</keyword>
<dbReference type="Proteomes" id="UP001318860">
    <property type="component" value="Unassembled WGS sequence"/>
</dbReference>
<gene>
    <name evidence="10" type="ORF">DH2020_042801</name>
</gene>
<keyword evidence="7" id="KW-0862">Zinc</keyword>
<dbReference type="Gene3D" id="3.30.40.10">
    <property type="entry name" value="Zinc/RING finger domain, C3HC4 (zinc finger)"/>
    <property type="match status" value="1"/>
</dbReference>
<evidence type="ECO:0000256" key="4">
    <source>
        <dbReference type="ARBA" id="ARBA00022723"/>
    </source>
</evidence>
<keyword evidence="6" id="KW-0833">Ubl conjugation pathway</keyword>
<protein>
    <recommendedName>
        <fullName evidence="2">RING-type E3 ubiquitin transferase</fullName>
        <ecNumber evidence="2">2.3.2.27</ecNumber>
    </recommendedName>
</protein>
<dbReference type="InterPro" id="IPR001841">
    <property type="entry name" value="Znf_RING"/>
</dbReference>
<evidence type="ECO:0000256" key="1">
    <source>
        <dbReference type="ARBA" id="ARBA00000900"/>
    </source>
</evidence>
<dbReference type="EC" id="2.3.2.27" evidence="2"/>
<dbReference type="Pfam" id="PF13639">
    <property type="entry name" value="zf-RING_2"/>
    <property type="match status" value="1"/>
</dbReference>
<dbReference type="SMART" id="SM00184">
    <property type="entry name" value="RING"/>
    <property type="match status" value="1"/>
</dbReference>
<dbReference type="InterPro" id="IPR045191">
    <property type="entry name" value="MBR1/2-like"/>
</dbReference>
<name>A0ABR0ULX2_REHGL</name>
<reference evidence="10 11" key="1">
    <citation type="journal article" date="2021" name="Comput. Struct. Biotechnol. J.">
        <title>De novo genome assembly of the potent medicinal plant Rehmannia glutinosa using nanopore technology.</title>
        <authorList>
            <person name="Ma L."/>
            <person name="Dong C."/>
            <person name="Song C."/>
            <person name="Wang X."/>
            <person name="Zheng X."/>
            <person name="Niu Y."/>
            <person name="Chen S."/>
            <person name="Feng W."/>
        </authorList>
    </citation>
    <scope>NUCLEOTIDE SEQUENCE [LARGE SCALE GENOMIC DNA]</scope>
    <source>
        <strain evidence="10">DH-2019</strain>
    </source>
</reference>
<dbReference type="SUPFAM" id="SSF57850">
    <property type="entry name" value="RING/U-box"/>
    <property type="match status" value="1"/>
</dbReference>
<sequence>MRIGDYAEEDETVILLGNTTFMPRDGGLSEKLIGKCLKTRKSCPEDKDEAKICAVCLDELGGHQEESSDENIGMLDCRHEFHAGCIKKWLRKKNICPLCRHEKGFKIEVFELNAMYESSTLCGFGAVDELVGSCFTTGEAAKIGRLEGNTVVDVFGFGFETADSLLTRINKRCAEANKLTMAVSSGVCCARGLFTTVDAADLTYDGF</sequence>
<evidence type="ECO:0000256" key="5">
    <source>
        <dbReference type="ARBA" id="ARBA00022771"/>
    </source>
</evidence>